<evidence type="ECO:0000256" key="3">
    <source>
        <dbReference type="PROSITE-ProRule" id="PRU00284"/>
    </source>
</evidence>
<name>A0A2W5STX8_9BACT</name>
<feature type="transmembrane region" description="Helical" evidence="4">
    <location>
        <begin position="42"/>
        <end position="60"/>
    </location>
</feature>
<dbReference type="EMBL" id="QFQP01000039">
    <property type="protein sequence ID" value="PZR06310.1"/>
    <property type="molecule type" value="Genomic_DNA"/>
</dbReference>
<evidence type="ECO:0000256" key="1">
    <source>
        <dbReference type="ARBA" id="ARBA00023224"/>
    </source>
</evidence>
<dbReference type="PANTHER" id="PTHR32089:SF112">
    <property type="entry name" value="LYSOZYME-LIKE PROTEIN-RELATED"/>
    <property type="match status" value="1"/>
</dbReference>
<dbReference type="PRINTS" id="PR00260">
    <property type="entry name" value="CHEMTRNSDUCR"/>
</dbReference>
<dbReference type="Gene3D" id="1.10.287.950">
    <property type="entry name" value="Methyl-accepting chemotaxis protein"/>
    <property type="match status" value="1"/>
</dbReference>
<proteinExistence type="inferred from homology"/>
<dbReference type="GO" id="GO:0004888">
    <property type="term" value="F:transmembrane signaling receptor activity"/>
    <property type="evidence" value="ECO:0007669"/>
    <property type="project" value="InterPro"/>
</dbReference>
<protein>
    <submittedName>
        <fullName evidence="6">Methyl-accepting chemotaxis protein</fullName>
    </submittedName>
</protein>
<gene>
    <name evidence="6" type="ORF">DI536_30720</name>
</gene>
<dbReference type="InterPro" id="IPR004090">
    <property type="entry name" value="Chemotax_Me-accpt_rcpt"/>
</dbReference>
<dbReference type="SUPFAM" id="SSF58104">
    <property type="entry name" value="Methyl-accepting chemotaxis protein (MCP) signaling domain"/>
    <property type="match status" value="1"/>
</dbReference>
<dbReference type="Proteomes" id="UP000249061">
    <property type="component" value="Unassembled WGS sequence"/>
</dbReference>
<comment type="similarity">
    <text evidence="2">Belongs to the methyl-accepting chemotaxis (MCP) protein family.</text>
</comment>
<dbReference type="InterPro" id="IPR004089">
    <property type="entry name" value="MCPsignal_dom"/>
</dbReference>
<comment type="caution">
    <text evidence="6">The sequence shown here is derived from an EMBL/GenBank/DDBJ whole genome shotgun (WGS) entry which is preliminary data.</text>
</comment>
<dbReference type="GO" id="GO:0007165">
    <property type="term" value="P:signal transduction"/>
    <property type="evidence" value="ECO:0007669"/>
    <property type="project" value="UniProtKB-KW"/>
</dbReference>
<keyword evidence="4" id="KW-1133">Transmembrane helix</keyword>
<feature type="transmembrane region" description="Helical" evidence="4">
    <location>
        <begin position="135"/>
        <end position="154"/>
    </location>
</feature>
<feature type="transmembrane region" description="Helical" evidence="4">
    <location>
        <begin position="102"/>
        <end position="123"/>
    </location>
</feature>
<sequence length="592" mass="62655">MSDSPLKGLHRWVTNMSTVAVFVGVVIAFFYSWIAINFPEGTRLAFALILVVVMVGNNFLGDRSEQRRLSTLKRLGDGELPANDANLLAAAHEAMRLPEVSFWLCFLFLVLGALTTAGVWSLVHRLPEGVAARVAFIGVVVAPLTASMAMLVSIPRARVVLEKLVAAGLPVTRLHAAVPSRFSLPRRLMTFAAVSLFTPLALVAEFALSRLRSLLDMLVTAGDAADMQLLLDEQRAARLLPAIGLVLLVILVVTATSWLAGSMVGAPLKALAAETKRLASGAYSEPRLVAAEYETWAAAGAIAGMEAQLVALLGQLGHAAGAIGHATSSLADSSDDGERLMLQRANLDATSATTQELARSAREIAANAHRVSELAAATLAAARSGRDSAEGFLTSMTQVREGNQAIADSVVRLNKRVQQVGRIIEFINGIADKSDLLALNAELEGNKAGEVGRGFSLVAAEMRRLAESVMKSTQDIGTLIDEIRDATNAAVMATEAGVKATDSGAALAHRVGAGLSRIVDDANQSSTAMQNISLATSQQQIGTDQLVEAMADILRSTEASSVASREMRDAHDQLVSLARELETNVHAFEVKS</sequence>
<evidence type="ECO:0000313" key="6">
    <source>
        <dbReference type="EMBL" id="PZR06310.1"/>
    </source>
</evidence>
<dbReference type="GO" id="GO:0016020">
    <property type="term" value="C:membrane"/>
    <property type="evidence" value="ECO:0007669"/>
    <property type="project" value="InterPro"/>
</dbReference>
<accession>A0A2W5STX8</accession>
<dbReference type="PANTHER" id="PTHR32089">
    <property type="entry name" value="METHYL-ACCEPTING CHEMOTAXIS PROTEIN MCPB"/>
    <property type="match status" value="1"/>
</dbReference>
<evidence type="ECO:0000259" key="5">
    <source>
        <dbReference type="PROSITE" id="PS50111"/>
    </source>
</evidence>
<feature type="transmembrane region" description="Helical" evidence="4">
    <location>
        <begin position="12"/>
        <end position="36"/>
    </location>
</feature>
<dbReference type="SMART" id="SM00283">
    <property type="entry name" value="MA"/>
    <property type="match status" value="1"/>
</dbReference>
<keyword evidence="4" id="KW-0812">Transmembrane</keyword>
<feature type="domain" description="Methyl-accepting transducer" evidence="5">
    <location>
        <begin position="343"/>
        <end position="554"/>
    </location>
</feature>
<dbReference type="Pfam" id="PF00015">
    <property type="entry name" value="MCPsignal"/>
    <property type="match status" value="1"/>
</dbReference>
<dbReference type="PROSITE" id="PS50111">
    <property type="entry name" value="CHEMOTAXIS_TRANSDUC_2"/>
    <property type="match status" value="1"/>
</dbReference>
<dbReference type="GO" id="GO:0006935">
    <property type="term" value="P:chemotaxis"/>
    <property type="evidence" value="ECO:0007669"/>
    <property type="project" value="InterPro"/>
</dbReference>
<evidence type="ECO:0000313" key="7">
    <source>
        <dbReference type="Proteomes" id="UP000249061"/>
    </source>
</evidence>
<dbReference type="AlphaFoldDB" id="A0A2W5STX8"/>
<feature type="transmembrane region" description="Helical" evidence="4">
    <location>
        <begin position="239"/>
        <end position="260"/>
    </location>
</feature>
<keyword evidence="1 3" id="KW-0807">Transducer</keyword>
<evidence type="ECO:0000256" key="4">
    <source>
        <dbReference type="SAM" id="Phobius"/>
    </source>
</evidence>
<organism evidence="6 7">
    <name type="scientific">Archangium gephyra</name>
    <dbReference type="NCBI Taxonomy" id="48"/>
    <lineage>
        <taxon>Bacteria</taxon>
        <taxon>Pseudomonadati</taxon>
        <taxon>Myxococcota</taxon>
        <taxon>Myxococcia</taxon>
        <taxon>Myxococcales</taxon>
        <taxon>Cystobacterineae</taxon>
        <taxon>Archangiaceae</taxon>
        <taxon>Archangium</taxon>
    </lineage>
</organism>
<evidence type="ECO:0000256" key="2">
    <source>
        <dbReference type="ARBA" id="ARBA00029447"/>
    </source>
</evidence>
<reference evidence="6 7" key="1">
    <citation type="submission" date="2017-08" db="EMBL/GenBank/DDBJ databases">
        <title>Infants hospitalized years apart are colonized by the same room-sourced microbial strains.</title>
        <authorList>
            <person name="Brooks B."/>
            <person name="Olm M.R."/>
            <person name="Firek B.A."/>
            <person name="Baker R."/>
            <person name="Thomas B.C."/>
            <person name="Morowitz M.J."/>
            <person name="Banfield J.F."/>
        </authorList>
    </citation>
    <scope>NUCLEOTIDE SEQUENCE [LARGE SCALE GENOMIC DNA]</scope>
    <source>
        <strain evidence="6">S2_003_000_R2_14</strain>
    </source>
</reference>
<keyword evidence="4" id="KW-0472">Membrane</keyword>